<dbReference type="PANTHER" id="PTHR43060">
    <property type="entry name" value="3-HYDROXYISOBUTYRATE DEHYDROGENASE-LIKE 1, MITOCHONDRIAL-RELATED"/>
    <property type="match status" value="1"/>
</dbReference>
<dbReference type="Pfam" id="PF03446">
    <property type="entry name" value="NAD_binding_2"/>
    <property type="match status" value="1"/>
</dbReference>
<sequence length="296" mass="29577">MAEIAFLGLGIMGRPMAACLARAGHAVRGWNRNPRDLDEARAAGVSIAGDAAEAVRGADLTVLMVSTGDAADAVLFGPAGIADALRPGSTVVVMSSIPPDVARRQAERLAPLGVSFIDAPVSGGEIGAQQASLAIMAGGDAAVVKAARPVLEAMGRVTHVGPVGAGQVAKLANQTIVGIGIAAVAEALLLARAGGADPAAVIAALSGGFADSTILRVHGARMVAGDFRPGGHATTQLKDLATARGLADAAKVTLPTLSLVRDLFDSMCADGLGAFDHSGLYAWLDPSNPTPAISSE</sequence>
<dbReference type="InterPro" id="IPR006115">
    <property type="entry name" value="6PGDH_NADP-bd"/>
</dbReference>
<evidence type="ECO:0000256" key="2">
    <source>
        <dbReference type="ARBA" id="ARBA00023027"/>
    </source>
</evidence>
<evidence type="ECO:0000256" key="1">
    <source>
        <dbReference type="ARBA" id="ARBA00023002"/>
    </source>
</evidence>
<dbReference type="InterPro" id="IPR013328">
    <property type="entry name" value="6PGD_dom2"/>
</dbReference>
<dbReference type="PANTHER" id="PTHR43060:SF15">
    <property type="entry name" value="3-HYDROXYISOBUTYRATE DEHYDROGENASE-LIKE 1, MITOCHONDRIAL-RELATED"/>
    <property type="match status" value="1"/>
</dbReference>
<organism evidence="5 6">
    <name type="scientific">Sphingomonas canadensis</name>
    <dbReference type="NCBI Taxonomy" id="1219257"/>
    <lineage>
        <taxon>Bacteria</taxon>
        <taxon>Pseudomonadati</taxon>
        <taxon>Pseudomonadota</taxon>
        <taxon>Alphaproteobacteria</taxon>
        <taxon>Sphingomonadales</taxon>
        <taxon>Sphingomonadaceae</taxon>
        <taxon>Sphingomonas</taxon>
    </lineage>
</organism>
<feature type="domain" description="6-phosphogluconate dehydrogenase NADP-binding" evidence="3">
    <location>
        <begin position="3"/>
        <end position="161"/>
    </location>
</feature>
<dbReference type="Pfam" id="PF14833">
    <property type="entry name" value="NAD_binding_11"/>
    <property type="match status" value="1"/>
</dbReference>
<dbReference type="EC" id="1.1.-.-" evidence="5"/>
<dbReference type="GO" id="GO:0016491">
    <property type="term" value="F:oxidoreductase activity"/>
    <property type="evidence" value="ECO:0007669"/>
    <property type="project" value="UniProtKB-KW"/>
</dbReference>
<dbReference type="Gene3D" id="3.40.50.720">
    <property type="entry name" value="NAD(P)-binding Rossmann-like Domain"/>
    <property type="match status" value="1"/>
</dbReference>
<keyword evidence="6" id="KW-1185">Reference proteome</keyword>
<feature type="domain" description="3-hydroxyisobutyrate dehydrogenase-like NAD-binding" evidence="4">
    <location>
        <begin position="164"/>
        <end position="283"/>
    </location>
</feature>
<dbReference type="RefSeq" id="WP_264944840.1">
    <property type="nucleotide sequence ID" value="NZ_JAPDRA010000006.1"/>
</dbReference>
<dbReference type="InterPro" id="IPR029154">
    <property type="entry name" value="HIBADH-like_NADP-bd"/>
</dbReference>
<dbReference type="EMBL" id="JBHTJG010000006">
    <property type="protein sequence ID" value="MFD0947379.1"/>
    <property type="molecule type" value="Genomic_DNA"/>
</dbReference>
<evidence type="ECO:0000313" key="6">
    <source>
        <dbReference type="Proteomes" id="UP001596977"/>
    </source>
</evidence>
<dbReference type="InterPro" id="IPR015815">
    <property type="entry name" value="HIBADH-related"/>
</dbReference>
<dbReference type="Gene3D" id="1.10.1040.10">
    <property type="entry name" value="N-(1-d-carboxylethyl)-l-norvaline Dehydrogenase, domain 2"/>
    <property type="match status" value="1"/>
</dbReference>
<dbReference type="SUPFAM" id="SSF48179">
    <property type="entry name" value="6-phosphogluconate dehydrogenase C-terminal domain-like"/>
    <property type="match status" value="1"/>
</dbReference>
<evidence type="ECO:0000259" key="3">
    <source>
        <dbReference type="Pfam" id="PF03446"/>
    </source>
</evidence>
<dbReference type="PIRSF" id="PIRSF000103">
    <property type="entry name" value="HIBADH"/>
    <property type="match status" value="1"/>
</dbReference>
<dbReference type="InterPro" id="IPR008927">
    <property type="entry name" value="6-PGluconate_DH-like_C_sf"/>
</dbReference>
<keyword evidence="1 5" id="KW-0560">Oxidoreductase</keyword>
<reference evidence="6" key="1">
    <citation type="journal article" date="2019" name="Int. J. Syst. Evol. Microbiol.">
        <title>The Global Catalogue of Microorganisms (GCM) 10K type strain sequencing project: providing services to taxonomists for standard genome sequencing and annotation.</title>
        <authorList>
            <consortium name="The Broad Institute Genomics Platform"/>
            <consortium name="The Broad Institute Genome Sequencing Center for Infectious Disease"/>
            <person name="Wu L."/>
            <person name="Ma J."/>
        </authorList>
    </citation>
    <scope>NUCLEOTIDE SEQUENCE [LARGE SCALE GENOMIC DNA]</scope>
    <source>
        <strain evidence="6">CCUG 62982</strain>
    </source>
</reference>
<evidence type="ECO:0000313" key="5">
    <source>
        <dbReference type="EMBL" id="MFD0947379.1"/>
    </source>
</evidence>
<proteinExistence type="predicted"/>
<dbReference type="SUPFAM" id="SSF51735">
    <property type="entry name" value="NAD(P)-binding Rossmann-fold domains"/>
    <property type="match status" value="1"/>
</dbReference>
<accession>A0ABW3HDG9</accession>
<keyword evidence="2" id="KW-0520">NAD</keyword>
<dbReference type="InterPro" id="IPR036291">
    <property type="entry name" value="NAD(P)-bd_dom_sf"/>
</dbReference>
<protein>
    <submittedName>
        <fullName evidence="5">NAD(P)-dependent oxidoreductase</fullName>
        <ecNumber evidence="5">1.1.-.-</ecNumber>
    </submittedName>
</protein>
<comment type="caution">
    <text evidence="5">The sequence shown here is derived from an EMBL/GenBank/DDBJ whole genome shotgun (WGS) entry which is preliminary data.</text>
</comment>
<evidence type="ECO:0000259" key="4">
    <source>
        <dbReference type="Pfam" id="PF14833"/>
    </source>
</evidence>
<dbReference type="Proteomes" id="UP001596977">
    <property type="component" value="Unassembled WGS sequence"/>
</dbReference>
<name>A0ABW3HDG9_9SPHN</name>
<gene>
    <name evidence="5" type="ORF">ACFQ1E_13600</name>
</gene>